<reference evidence="2 3" key="1">
    <citation type="journal article" date="2019" name="Nat. Microbiol.">
        <title>Mediterranean grassland soil C-N compound turnover is dependent on rainfall and depth, and is mediated by genomically divergent microorganisms.</title>
        <authorList>
            <person name="Diamond S."/>
            <person name="Andeer P.F."/>
            <person name="Li Z."/>
            <person name="Crits-Christoph A."/>
            <person name="Burstein D."/>
            <person name="Anantharaman K."/>
            <person name="Lane K.R."/>
            <person name="Thomas B.C."/>
            <person name="Pan C."/>
            <person name="Northen T.R."/>
            <person name="Banfield J.F."/>
        </authorList>
    </citation>
    <scope>NUCLEOTIDE SEQUENCE [LARGE SCALE GENOMIC DNA]</scope>
    <source>
        <strain evidence="2">NP_7</strain>
    </source>
</reference>
<evidence type="ECO:0008006" key="4">
    <source>
        <dbReference type="Google" id="ProtNLM"/>
    </source>
</evidence>
<dbReference type="AlphaFoldDB" id="A0A537JK10"/>
<dbReference type="GO" id="GO:0019239">
    <property type="term" value="F:deaminase activity"/>
    <property type="evidence" value="ECO:0007669"/>
    <property type="project" value="TreeGrafter"/>
</dbReference>
<dbReference type="EMBL" id="VBAO01000075">
    <property type="protein sequence ID" value="TMI83456.1"/>
    <property type="molecule type" value="Genomic_DNA"/>
</dbReference>
<dbReference type="InterPro" id="IPR006175">
    <property type="entry name" value="YjgF/YER057c/UK114"/>
</dbReference>
<dbReference type="PROSITE" id="PS01094">
    <property type="entry name" value="UPF0076"/>
    <property type="match status" value="1"/>
</dbReference>
<dbReference type="Pfam" id="PF01042">
    <property type="entry name" value="Ribonuc_L-PSP"/>
    <property type="match status" value="1"/>
</dbReference>
<gene>
    <name evidence="2" type="ORF">E6H04_02935</name>
</gene>
<evidence type="ECO:0000313" key="3">
    <source>
        <dbReference type="Proteomes" id="UP000320048"/>
    </source>
</evidence>
<dbReference type="CDD" id="cd00448">
    <property type="entry name" value="YjgF_YER057c_UK114_family"/>
    <property type="match status" value="1"/>
</dbReference>
<sequence length="135" mass="14886">MRRVVDTADAYRSKSPLVQAVVERGFVFVSGMPPVDARGQTVGEDVATQTHQVMRNLKTILEAAGASMDRVVRTTVFYTHREDYAALDAVYRQYFTGTWPSRSAVIAAGLVRPEWRIEIDAIAMIPPDDGGGRDA</sequence>
<organism evidence="2 3">
    <name type="scientific">Candidatus Segetimicrobium genomatis</name>
    <dbReference type="NCBI Taxonomy" id="2569760"/>
    <lineage>
        <taxon>Bacteria</taxon>
        <taxon>Bacillati</taxon>
        <taxon>Candidatus Sysuimicrobiota</taxon>
        <taxon>Candidatus Sysuimicrobiia</taxon>
        <taxon>Candidatus Sysuimicrobiales</taxon>
        <taxon>Candidatus Segetimicrobiaceae</taxon>
        <taxon>Candidatus Segetimicrobium</taxon>
    </lineage>
</organism>
<comment type="similarity">
    <text evidence="1">Belongs to the RutC family.</text>
</comment>
<dbReference type="PANTHER" id="PTHR11803">
    <property type="entry name" value="2-IMINOBUTANOATE/2-IMINOPROPANOATE DEAMINASE RIDA"/>
    <property type="match status" value="1"/>
</dbReference>
<dbReference type="PANTHER" id="PTHR11803:SF58">
    <property type="entry name" value="PROTEIN HMF1-RELATED"/>
    <property type="match status" value="1"/>
</dbReference>
<name>A0A537JK10_9BACT</name>
<dbReference type="InterPro" id="IPR035959">
    <property type="entry name" value="RutC-like_sf"/>
</dbReference>
<accession>A0A537JK10</accession>
<dbReference type="InterPro" id="IPR019897">
    <property type="entry name" value="RidA_CS"/>
</dbReference>
<dbReference type="Gene3D" id="3.30.1330.40">
    <property type="entry name" value="RutC-like"/>
    <property type="match status" value="1"/>
</dbReference>
<proteinExistence type="inferred from homology"/>
<dbReference type="GO" id="GO:0005829">
    <property type="term" value="C:cytosol"/>
    <property type="evidence" value="ECO:0007669"/>
    <property type="project" value="TreeGrafter"/>
</dbReference>
<dbReference type="Proteomes" id="UP000320048">
    <property type="component" value="Unassembled WGS sequence"/>
</dbReference>
<dbReference type="SUPFAM" id="SSF55298">
    <property type="entry name" value="YjgF-like"/>
    <property type="match status" value="1"/>
</dbReference>
<evidence type="ECO:0000256" key="1">
    <source>
        <dbReference type="ARBA" id="ARBA00010552"/>
    </source>
</evidence>
<evidence type="ECO:0000313" key="2">
    <source>
        <dbReference type="EMBL" id="TMI83456.1"/>
    </source>
</evidence>
<protein>
    <recommendedName>
        <fullName evidence="4">RidA family protein</fullName>
    </recommendedName>
</protein>
<comment type="caution">
    <text evidence="2">The sequence shown here is derived from an EMBL/GenBank/DDBJ whole genome shotgun (WGS) entry which is preliminary data.</text>
</comment>